<dbReference type="OrthoDB" id="8964466at2759"/>
<feature type="compositionally biased region" description="Low complexity" evidence="1">
    <location>
        <begin position="77"/>
        <end position="87"/>
    </location>
</feature>
<dbReference type="Proteomes" id="UP001152803">
    <property type="component" value="Unassembled WGS sequence"/>
</dbReference>
<dbReference type="AlphaFoldDB" id="A0A9Q1HXM5"/>
<protein>
    <submittedName>
        <fullName evidence="2">Uncharacterized protein</fullName>
    </submittedName>
</protein>
<feature type="region of interest" description="Disordered" evidence="1">
    <location>
        <begin position="60"/>
        <end position="87"/>
    </location>
</feature>
<proteinExistence type="predicted"/>
<comment type="caution">
    <text evidence="2">The sequence shown here is derived from an EMBL/GenBank/DDBJ whole genome shotgun (WGS) entry which is preliminary data.</text>
</comment>
<reference evidence="2" key="1">
    <citation type="journal article" date="2023" name="Science">
        <title>Genome structures resolve the early diversification of teleost fishes.</title>
        <authorList>
            <person name="Parey E."/>
            <person name="Louis A."/>
            <person name="Montfort J."/>
            <person name="Bouchez O."/>
            <person name="Roques C."/>
            <person name="Iampietro C."/>
            <person name="Lluch J."/>
            <person name="Castinel A."/>
            <person name="Donnadieu C."/>
            <person name="Desvignes T."/>
            <person name="Floi Bucao C."/>
            <person name="Jouanno E."/>
            <person name="Wen M."/>
            <person name="Mejri S."/>
            <person name="Dirks R."/>
            <person name="Jansen H."/>
            <person name="Henkel C."/>
            <person name="Chen W.J."/>
            <person name="Zahm M."/>
            <person name="Cabau C."/>
            <person name="Klopp C."/>
            <person name="Thompson A.W."/>
            <person name="Robinson-Rechavi M."/>
            <person name="Braasch I."/>
            <person name="Lecointre G."/>
            <person name="Bobe J."/>
            <person name="Postlethwait J.H."/>
            <person name="Berthelot C."/>
            <person name="Roest Crollius H."/>
            <person name="Guiguen Y."/>
        </authorList>
    </citation>
    <scope>NUCLEOTIDE SEQUENCE</scope>
    <source>
        <strain evidence="2">Concon-B</strain>
    </source>
</reference>
<evidence type="ECO:0000256" key="1">
    <source>
        <dbReference type="SAM" id="MobiDB-lite"/>
    </source>
</evidence>
<name>A0A9Q1HXM5_CONCO</name>
<evidence type="ECO:0000313" key="2">
    <source>
        <dbReference type="EMBL" id="KAJ8268436.1"/>
    </source>
</evidence>
<accession>A0A9Q1HXM5</accession>
<sequence>MASEEETSGGARKATKSKLFEFLVHGVSQNRLLSDSAGVPVQREPFRSCLRDQPVPCVRTERVTDSSGNAAPPPVSPATVTHSSRSS</sequence>
<keyword evidence="3" id="KW-1185">Reference proteome</keyword>
<organism evidence="2 3">
    <name type="scientific">Conger conger</name>
    <name type="common">Conger eel</name>
    <name type="synonym">Muraena conger</name>
    <dbReference type="NCBI Taxonomy" id="82655"/>
    <lineage>
        <taxon>Eukaryota</taxon>
        <taxon>Metazoa</taxon>
        <taxon>Chordata</taxon>
        <taxon>Craniata</taxon>
        <taxon>Vertebrata</taxon>
        <taxon>Euteleostomi</taxon>
        <taxon>Actinopterygii</taxon>
        <taxon>Neopterygii</taxon>
        <taxon>Teleostei</taxon>
        <taxon>Anguilliformes</taxon>
        <taxon>Congridae</taxon>
        <taxon>Conger</taxon>
    </lineage>
</organism>
<gene>
    <name evidence="2" type="ORF">COCON_G00136080</name>
</gene>
<dbReference type="EMBL" id="JAFJMO010000009">
    <property type="protein sequence ID" value="KAJ8268436.1"/>
    <property type="molecule type" value="Genomic_DNA"/>
</dbReference>
<evidence type="ECO:0000313" key="3">
    <source>
        <dbReference type="Proteomes" id="UP001152803"/>
    </source>
</evidence>